<reference evidence="1 2" key="1">
    <citation type="journal article" date="2012" name="BMC Genomics">
        <title>Tools to kill: Genome of one of the most destructive plant pathogenic fungi Macrophomina phaseolina.</title>
        <authorList>
            <person name="Islam M.S."/>
            <person name="Haque M.S."/>
            <person name="Islam M.M."/>
            <person name="Emdad E.M."/>
            <person name="Halim A."/>
            <person name="Hossen Q.M.M."/>
            <person name="Hossain M.Z."/>
            <person name="Ahmed B."/>
            <person name="Rahim S."/>
            <person name="Rahman M.S."/>
            <person name="Alam M.M."/>
            <person name="Hou S."/>
            <person name="Wan X."/>
            <person name="Saito J.A."/>
            <person name="Alam M."/>
        </authorList>
    </citation>
    <scope>NUCLEOTIDE SEQUENCE [LARGE SCALE GENOMIC DNA]</scope>
    <source>
        <strain evidence="1 2">MS6</strain>
    </source>
</reference>
<dbReference type="Proteomes" id="UP000007129">
    <property type="component" value="Unassembled WGS sequence"/>
</dbReference>
<dbReference type="InParanoid" id="K2RGA6"/>
<evidence type="ECO:0000313" key="1">
    <source>
        <dbReference type="EMBL" id="EKG09124.1"/>
    </source>
</evidence>
<dbReference type="EMBL" id="AHHD01000771">
    <property type="protein sequence ID" value="EKG09124.1"/>
    <property type="molecule type" value="Genomic_DNA"/>
</dbReference>
<evidence type="ECO:0000313" key="2">
    <source>
        <dbReference type="Proteomes" id="UP000007129"/>
    </source>
</evidence>
<organism evidence="1 2">
    <name type="scientific">Macrophomina phaseolina (strain MS6)</name>
    <name type="common">Charcoal rot fungus</name>
    <dbReference type="NCBI Taxonomy" id="1126212"/>
    <lineage>
        <taxon>Eukaryota</taxon>
        <taxon>Fungi</taxon>
        <taxon>Dikarya</taxon>
        <taxon>Ascomycota</taxon>
        <taxon>Pezizomycotina</taxon>
        <taxon>Dothideomycetes</taxon>
        <taxon>Dothideomycetes incertae sedis</taxon>
        <taxon>Botryosphaeriales</taxon>
        <taxon>Botryosphaeriaceae</taxon>
        <taxon>Macrophomina</taxon>
    </lineage>
</organism>
<dbReference type="VEuPathDB" id="FungiDB:MPH_13889"/>
<gene>
    <name evidence="1" type="ORF">MPH_13889</name>
</gene>
<dbReference type="AlphaFoldDB" id="K2RGA6"/>
<protein>
    <submittedName>
        <fullName evidence="1">Uncharacterized protein</fullName>
    </submittedName>
</protein>
<accession>K2RGA6</accession>
<proteinExistence type="predicted"/>
<sequence length="133" mass="15548">MSTNIMIGLLSKNPELHARVENLRTRLLPIYRMPTGPPHPCFPKTILHFWLLSESEINSIAQYYSQTEPDEYTLTYPHPMLWDHQAFSQMSTTERICAKRRELALFIGLRANMGAEHKKALSWLEKHQNTWAI</sequence>
<name>K2RGA6_MACPH</name>
<comment type="caution">
    <text evidence="1">The sequence shown here is derived from an EMBL/GenBank/DDBJ whole genome shotgun (WGS) entry which is preliminary data.</text>
</comment>
<dbReference type="HOGENOM" id="CLU_095402_2_1_1"/>
<dbReference type="OrthoDB" id="4156665at2759"/>